<dbReference type="GO" id="GO:0016651">
    <property type="term" value="F:oxidoreductase activity, acting on NAD(P)H"/>
    <property type="evidence" value="ECO:0007669"/>
    <property type="project" value="TreeGrafter"/>
</dbReference>
<feature type="domain" description="Enoyl reductase (ER)" evidence="3">
    <location>
        <begin position="10"/>
        <end position="326"/>
    </location>
</feature>
<keyword evidence="2" id="KW-0560">Oxidoreductase</keyword>
<evidence type="ECO:0000259" key="3">
    <source>
        <dbReference type="SMART" id="SM00829"/>
    </source>
</evidence>
<dbReference type="SMART" id="SM00829">
    <property type="entry name" value="PKS_ER"/>
    <property type="match status" value="1"/>
</dbReference>
<protein>
    <submittedName>
        <fullName evidence="4">NAD(P)H quinone oxidoreductase</fullName>
    </submittedName>
</protein>
<dbReference type="InterPro" id="IPR014189">
    <property type="entry name" value="Quinone_OxRdtase_PIG3"/>
</dbReference>
<evidence type="ECO:0000256" key="1">
    <source>
        <dbReference type="ARBA" id="ARBA00022857"/>
    </source>
</evidence>
<dbReference type="InterPro" id="IPR011032">
    <property type="entry name" value="GroES-like_sf"/>
</dbReference>
<dbReference type="SUPFAM" id="SSF51735">
    <property type="entry name" value="NAD(P)-binding Rossmann-fold domains"/>
    <property type="match status" value="1"/>
</dbReference>
<dbReference type="Gene3D" id="3.90.180.10">
    <property type="entry name" value="Medium-chain alcohol dehydrogenases, catalytic domain"/>
    <property type="match status" value="1"/>
</dbReference>
<proteinExistence type="predicted"/>
<dbReference type="EMBL" id="BJTG01000013">
    <property type="protein sequence ID" value="GEJ59346.1"/>
    <property type="molecule type" value="Genomic_DNA"/>
</dbReference>
<accession>A0A7I9VSB6</accession>
<dbReference type="NCBIfam" id="TIGR02824">
    <property type="entry name" value="quinone_pig3"/>
    <property type="match status" value="1"/>
</dbReference>
<dbReference type="PANTHER" id="PTHR48106">
    <property type="entry name" value="QUINONE OXIDOREDUCTASE PIG3-RELATED"/>
    <property type="match status" value="1"/>
</dbReference>
<dbReference type="GO" id="GO:0070402">
    <property type="term" value="F:NADPH binding"/>
    <property type="evidence" value="ECO:0007669"/>
    <property type="project" value="TreeGrafter"/>
</dbReference>
<sequence length="328" mass="34353">MKAVFFAAKGGPEVIEVRELPDPRPARGEVLVRVRAAGVNRADLLQRRGLYPPPAGLREEVPGLELAGEVAAVGEGVTALKPGDRVMAIAGGEAQAELAVAHERMLVKVPPSLTFDEAGAAMEAFVTSHDALVTLGGLRSGWTVLLHAVGSGVATAALQLAKAAGATVIGTSRTADKLERARALGLDHGILLGKDEPRFADEVRRLTGGEGAPVVVDFVGAAYAAENVAALAQGGRIVVVGTLGGNKAAIDLSLLMRRRGEVIGTVLRPRPLEEKIRATRLFAKDVLPLLAQGKVKPIVDAALPMARAREAHERLEKNDSFGKLVLTF</sequence>
<dbReference type="Pfam" id="PF00107">
    <property type="entry name" value="ADH_zinc_N"/>
    <property type="match status" value="1"/>
</dbReference>
<dbReference type="InterPro" id="IPR036291">
    <property type="entry name" value="NAD(P)-bd_dom_sf"/>
</dbReference>
<keyword evidence="1" id="KW-0521">NADP</keyword>
<dbReference type="Gene3D" id="3.40.50.720">
    <property type="entry name" value="NAD(P)-binding Rossmann-like Domain"/>
    <property type="match status" value="1"/>
</dbReference>
<dbReference type="SUPFAM" id="SSF50129">
    <property type="entry name" value="GroES-like"/>
    <property type="match status" value="1"/>
</dbReference>
<name>A0A7I9VSB6_9BACT</name>
<comment type="caution">
    <text evidence="4">The sequence shown here is derived from an EMBL/GenBank/DDBJ whole genome shotgun (WGS) entry which is preliminary data.</text>
</comment>
<evidence type="ECO:0000313" key="4">
    <source>
        <dbReference type="EMBL" id="GEJ59346.1"/>
    </source>
</evidence>
<dbReference type="RefSeq" id="WP_176068751.1">
    <property type="nucleotide sequence ID" value="NZ_BJTG01000013.1"/>
</dbReference>
<dbReference type="InterPro" id="IPR013149">
    <property type="entry name" value="ADH-like_C"/>
</dbReference>
<dbReference type="Proteomes" id="UP000503640">
    <property type="component" value="Unassembled WGS sequence"/>
</dbReference>
<evidence type="ECO:0000313" key="5">
    <source>
        <dbReference type="Proteomes" id="UP000503640"/>
    </source>
</evidence>
<dbReference type="InterPro" id="IPR013154">
    <property type="entry name" value="ADH-like_N"/>
</dbReference>
<reference evidence="5" key="1">
    <citation type="journal article" date="2020" name="Appl. Environ. Microbiol.">
        <title>Diazotrophic Anaeromyxobacter Isolates from Soils.</title>
        <authorList>
            <person name="Masuda Y."/>
            <person name="Yamanaka H."/>
            <person name="Xu Z.X."/>
            <person name="Shiratori Y."/>
            <person name="Aono T."/>
            <person name="Amachi S."/>
            <person name="Senoo K."/>
            <person name="Itoh H."/>
        </authorList>
    </citation>
    <scope>NUCLEOTIDE SEQUENCE [LARGE SCALE GENOMIC DNA]</scope>
    <source>
        <strain evidence="5">R267</strain>
    </source>
</reference>
<keyword evidence="5" id="KW-1185">Reference proteome</keyword>
<dbReference type="PANTHER" id="PTHR48106:SF8">
    <property type="entry name" value="OS02G0805600 PROTEIN"/>
    <property type="match status" value="1"/>
</dbReference>
<dbReference type="InterPro" id="IPR020843">
    <property type="entry name" value="ER"/>
</dbReference>
<evidence type="ECO:0000256" key="2">
    <source>
        <dbReference type="ARBA" id="ARBA00023002"/>
    </source>
</evidence>
<gene>
    <name evidence="4" type="ORF">AMYX_40870</name>
</gene>
<organism evidence="4 5">
    <name type="scientific">Anaeromyxobacter diazotrophicus</name>
    <dbReference type="NCBI Taxonomy" id="2590199"/>
    <lineage>
        <taxon>Bacteria</taxon>
        <taxon>Pseudomonadati</taxon>
        <taxon>Myxococcota</taxon>
        <taxon>Myxococcia</taxon>
        <taxon>Myxococcales</taxon>
        <taxon>Cystobacterineae</taxon>
        <taxon>Anaeromyxobacteraceae</taxon>
        <taxon>Anaeromyxobacter</taxon>
    </lineage>
</organism>
<dbReference type="CDD" id="cd05276">
    <property type="entry name" value="p53_inducible_oxidoreductase"/>
    <property type="match status" value="1"/>
</dbReference>
<dbReference type="Pfam" id="PF08240">
    <property type="entry name" value="ADH_N"/>
    <property type="match status" value="1"/>
</dbReference>
<dbReference type="AlphaFoldDB" id="A0A7I9VSB6"/>